<dbReference type="GO" id="GO:0008270">
    <property type="term" value="F:zinc ion binding"/>
    <property type="evidence" value="ECO:0007669"/>
    <property type="project" value="UniProtKB-KW"/>
</dbReference>
<feature type="region of interest" description="Disordered" evidence="5">
    <location>
        <begin position="107"/>
        <end position="130"/>
    </location>
</feature>
<evidence type="ECO:0000313" key="8">
    <source>
        <dbReference type="RefSeq" id="XP_020549847.1"/>
    </source>
</evidence>
<dbReference type="PANTHER" id="PTHR32166:SF74">
    <property type="entry name" value="OS05G0256350 PROTEIN"/>
    <property type="match status" value="1"/>
</dbReference>
<evidence type="ECO:0000259" key="6">
    <source>
        <dbReference type="PROSITE" id="PS50808"/>
    </source>
</evidence>
<reference evidence="8" key="1">
    <citation type="submission" date="2025-08" db="UniProtKB">
        <authorList>
            <consortium name="RefSeq"/>
        </authorList>
    </citation>
    <scope>IDENTIFICATION</scope>
</reference>
<sequence length="660" mass="76480">MSEASNQKDPGWNYASLPDPNNTNTVKCNFCAKVHKGGITRHKQHLIGGFRNSKPCPKCPEHVRAEIREYVEKKKQLKDQMDAIPHFDDIAEEQEQWNWETQIKDISHGKRPSEGGSSTQSFSVAQKIQQRKPRSMDPIDLYFMKDADEVVKQRKNIDGGKLFDENRKKMGEYAVQKFCRWMYDTGIPFNTVRADSFGPAIEALGQFGPGMKPSSYHEAKYSCTLMANGWTDTRQMRLINFLVNSPKGSKFIESVDGSSYAHTGEKMFELLDKYVQLVGEKNVIQVVIDNASANVLAGKILEAKYPHLYWSPCAAHYIDLMFEDIFKLPNLKKTYERGVMINAYIYNRPPLLDIMRDFTKSREMVRPAKTRFATAFLTLKRFHIQKGNLRKMFTSEQWTKSRYAREAQGKLVASVILMPSFWNHVLYIIKIAGPLVKVLQLVDGERKPPMGYIYEAMDRAKEAIAASFSNNEEKYKDVFALIDARWNVQLHRPLHAAGYYLNLEFFYAHPNIEQDTELHSKKRNKFEQKRLNDLVFIKYNRTLKRRYDARDAIDPIILDEIDESNEWLLWRLTLDSDEENATVFEDNDLTWGDVARAAGVDEDAYSLRSQSTIEPREEEEDEEENFNDFEEEAEYISTDENENNGNESEESEDYLVESDD</sequence>
<proteinExistence type="predicted"/>
<dbReference type="Pfam" id="PF04937">
    <property type="entry name" value="DUF659"/>
    <property type="match status" value="1"/>
</dbReference>
<accession>A0A8M8UTH2</accession>
<evidence type="ECO:0000256" key="5">
    <source>
        <dbReference type="SAM" id="MobiDB-lite"/>
    </source>
</evidence>
<keyword evidence="2 4" id="KW-0863">Zinc-finger</keyword>
<evidence type="ECO:0000256" key="3">
    <source>
        <dbReference type="ARBA" id="ARBA00022833"/>
    </source>
</evidence>
<dbReference type="InterPro" id="IPR003656">
    <property type="entry name" value="Znf_BED"/>
</dbReference>
<dbReference type="GeneID" id="110012084"/>
<feature type="compositionally biased region" description="Polar residues" evidence="5">
    <location>
        <begin position="115"/>
        <end position="128"/>
    </location>
</feature>
<dbReference type="PROSITE" id="PS50808">
    <property type="entry name" value="ZF_BED"/>
    <property type="match status" value="1"/>
</dbReference>
<keyword evidence="7" id="KW-1185">Reference proteome</keyword>
<dbReference type="AlphaFoldDB" id="A0A8M8UTH2"/>
<dbReference type="Proteomes" id="UP000504604">
    <property type="component" value="Linkage group LG6"/>
</dbReference>
<dbReference type="OrthoDB" id="2012664at2759"/>
<evidence type="ECO:0000256" key="4">
    <source>
        <dbReference type="PROSITE-ProRule" id="PRU00027"/>
    </source>
</evidence>
<feature type="domain" description="BED-type" evidence="6">
    <location>
        <begin position="6"/>
        <end position="63"/>
    </location>
</feature>
<name>A0A8M8UTH2_SESIN</name>
<dbReference type="RefSeq" id="XP_020549847.1">
    <property type="nucleotide sequence ID" value="XM_020694188.1"/>
</dbReference>
<dbReference type="InterPro" id="IPR012337">
    <property type="entry name" value="RNaseH-like_sf"/>
</dbReference>
<dbReference type="SUPFAM" id="SSF53098">
    <property type="entry name" value="Ribonuclease H-like"/>
    <property type="match status" value="1"/>
</dbReference>
<organism evidence="7 8">
    <name type="scientific">Sesamum indicum</name>
    <name type="common">Oriental sesame</name>
    <name type="synonym">Sesamum orientale</name>
    <dbReference type="NCBI Taxonomy" id="4182"/>
    <lineage>
        <taxon>Eukaryota</taxon>
        <taxon>Viridiplantae</taxon>
        <taxon>Streptophyta</taxon>
        <taxon>Embryophyta</taxon>
        <taxon>Tracheophyta</taxon>
        <taxon>Spermatophyta</taxon>
        <taxon>Magnoliopsida</taxon>
        <taxon>eudicotyledons</taxon>
        <taxon>Gunneridae</taxon>
        <taxon>Pentapetalae</taxon>
        <taxon>asterids</taxon>
        <taxon>lamiids</taxon>
        <taxon>Lamiales</taxon>
        <taxon>Pedaliaceae</taxon>
        <taxon>Sesamum</taxon>
    </lineage>
</organism>
<feature type="compositionally biased region" description="Acidic residues" evidence="5">
    <location>
        <begin position="616"/>
        <end position="660"/>
    </location>
</feature>
<evidence type="ECO:0000313" key="7">
    <source>
        <dbReference type="Proteomes" id="UP000504604"/>
    </source>
</evidence>
<dbReference type="GO" id="GO:0003677">
    <property type="term" value="F:DNA binding"/>
    <property type="evidence" value="ECO:0007669"/>
    <property type="project" value="InterPro"/>
</dbReference>
<feature type="region of interest" description="Disordered" evidence="5">
    <location>
        <begin position="605"/>
        <end position="660"/>
    </location>
</feature>
<gene>
    <name evidence="8" type="primary">LOC110012084</name>
</gene>
<keyword evidence="1" id="KW-0479">Metal-binding</keyword>
<keyword evidence="3" id="KW-0862">Zinc</keyword>
<dbReference type="PANTHER" id="PTHR32166">
    <property type="entry name" value="OSJNBA0013A04.12 PROTEIN"/>
    <property type="match status" value="1"/>
</dbReference>
<evidence type="ECO:0000256" key="1">
    <source>
        <dbReference type="ARBA" id="ARBA00022723"/>
    </source>
</evidence>
<protein>
    <submittedName>
        <fullName evidence="8">Uncharacterized protein LOC110012084</fullName>
    </submittedName>
</protein>
<dbReference type="InterPro" id="IPR007021">
    <property type="entry name" value="DUF659"/>
</dbReference>
<evidence type="ECO:0000256" key="2">
    <source>
        <dbReference type="ARBA" id="ARBA00022771"/>
    </source>
</evidence>
<dbReference type="KEGG" id="sind:110012084"/>